<feature type="transmembrane region" description="Helical" evidence="7">
    <location>
        <begin position="97"/>
        <end position="122"/>
    </location>
</feature>
<evidence type="ECO:0000259" key="8">
    <source>
        <dbReference type="PROSITE" id="PS50850"/>
    </source>
</evidence>
<keyword evidence="6 7" id="KW-0472">Membrane</keyword>
<comment type="subcellular location">
    <subcellularLocation>
        <location evidence="1">Cell membrane</location>
        <topology evidence="1">Multi-pass membrane protein</topology>
    </subcellularLocation>
</comment>
<gene>
    <name evidence="9" type="ORF">ERJ70_05210</name>
</gene>
<evidence type="ECO:0000256" key="2">
    <source>
        <dbReference type="ARBA" id="ARBA00022448"/>
    </source>
</evidence>
<evidence type="ECO:0000313" key="10">
    <source>
        <dbReference type="Proteomes" id="UP000665043"/>
    </source>
</evidence>
<keyword evidence="5 7" id="KW-1133">Transmembrane helix</keyword>
<accession>A0ABX7VPH1</accession>
<evidence type="ECO:0000256" key="7">
    <source>
        <dbReference type="SAM" id="Phobius"/>
    </source>
</evidence>
<evidence type="ECO:0000256" key="5">
    <source>
        <dbReference type="ARBA" id="ARBA00022989"/>
    </source>
</evidence>
<dbReference type="InterPro" id="IPR020846">
    <property type="entry name" value="MFS_dom"/>
</dbReference>
<feature type="transmembrane region" description="Helical" evidence="7">
    <location>
        <begin position="33"/>
        <end position="60"/>
    </location>
</feature>
<dbReference type="EMBL" id="CP046956">
    <property type="protein sequence ID" value="QTM98744.1"/>
    <property type="molecule type" value="Genomic_DNA"/>
</dbReference>
<sequence>MKKTTANKWHIFIVLFFISLAMRVQVPVFTPYAAAFGATSVFIGIILSVTSFTNLSGNVLAGPLIDRLGKKLFITLPIFASGLLFIAHAFANDSGDLLVLHALNGFALAFLIPAAFTMLSGFADNSRQQGKNMAINGLFSTIAGIAAPLIGGKLVVLIGYQNTYWIIGSTMLAIGLYAARSLKETKPVVSLSPSNATIKFETNPKLIAVYLIGFAAMYVHGVVIYEVPYLAVENGLSTFDTGRLFSYMGIGTLLMLSMFFVNRFSPFKRLVIGLFGMAMALAGIFTSVLPLAVLLFFLGIFSGLVMPAMATAVTDNTSKQSHGRAFGFMSAIYSLGIISSSFFTGVVRDSISPYFIAFLVSMTVLTIAGYTRLRSSNGKLQHI</sequence>
<organism evidence="9 10">
    <name type="scientific">Sediminibacillus dalangtanensis</name>
    <dbReference type="NCBI Taxonomy" id="2729421"/>
    <lineage>
        <taxon>Bacteria</taxon>
        <taxon>Bacillati</taxon>
        <taxon>Bacillota</taxon>
        <taxon>Bacilli</taxon>
        <taxon>Bacillales</taxon>
        <taxon>Bacillaceae</taxon>
        <taxon>Sediminibacillus</taxon>
    </lineage>
</organism>
<evidence type="ECO:0000256" key="3">
    <source>
        <dbReference type="ARBA" id="ARBA00022475"/>
    </source>
</evidence>
<evidence type="ECO:0000256" key="4">
    <source>
        <dbReference type="ARBA" id="ARBA00022692"/>
    </source>
</evidence>
<feature type="transmembrane region" description="Helical" evidence="7">
    <location>
        <begin position="270"/>
        <end position="288"/>
    </location>
</feature>
<dbReference type="PROSITE" id="PS50850">
    <property type="entry name" value="MFS"/>
    <property type="match status" value="1"/>
</dbReference>
<evidence type="ECO:0000313" key="9">
    <source>
        <dbReference type="EMBL" id="QTM98744.1"/>
    </source>
</evidence>
<name>A0ABX7VPH1_9BACI</name>
<feature type="transmembrane region" description="Helical" evidence="7">
    <location>
        <begin position="134"/>
        <end position="158"/>
    </location>
</feature>
<dbReference type="PANTHER" id="PTHR23517">
    <property type="entry name" value="RESISTANCE PROTEIN MDTM, PUTATIVE-RELATED-RELATED"/>
    <property type="match status" value="1"/>
</dbReference>
<feature type="transmembrane region" description="Helical" evidence="7">
    <location>
        <begin position="353"/>
        <end position="373"/>
    </location>
</feature>
<reference evidence="9 10" key="1">
    <citation type="submission" date="2019-12" db="EMBL/GenBank/DDBJ databases">
        <title>The whole genome sequencing of a strain isolated from a Mars analog, Dalangtan Playa.</title>
        <authorList>
            <person name="Huang T."/>
        </authorList>
    </citation>
    <scope>NUCLEOTIDE SEQUENCE [LARGE SCALE GENOMIC DNA]</scope>
    <source>
        <strain evidence="9 10">DP4-553-S</strain>
    </source>
</reference>
<dbReference type="InterPro" id="IPR036259">
    <property type="entry name" value="MFS_trans_sf"/>
</dbReference>
<dbReference type="Proteomes" id="UP000665043">
    <property type="component" value="Chromosome"/>
</dbReference>
<keyword evidence="3" id="KW-1003">Cell membrane</keyword>
<keyword evidence="2" id="KW-0813">Transport</keyword>
<feature type="transmembrane region" description="Helical" evidence="7">
    <location>
        <begin position="164"/>
        <end position="182"/>
    </location>
</feature>
<evidence type="ECO:0000256" key="1">
    <source>
        <dbReference type="ARBA" id="ARBA00004651"/>
    </source>
</evidence>
<dbReference type="InterPro" id="IPR011701">
    <property type="entry name" value="MFS"/>
</dbReference>
<protein>
    <submittedName>
        <fullName evidence="9">MFS transporter</fullName>
    </submittedName>
</protein>
<proteinExistence type="predicted"/>
<feature type="transmembrane region" description="Helical" evidence="7">
    <location>
        <begin position="325"/>
        <end position="347"/>
    </location>
</feature>
<dbReference type="Gene3D" id="1.20.1250.20">
    <property type="entry name" value="MFS general substrate transporter like domains"/>
    <property type="match status" value="1"/>
</dbReference>
<evidence type="ECO:0000256" key="6">
    <source>
        <dbReference type="ARBA" id="ARBA00023136"/>
    </source>
</evidence>
<feature type="transmembrane region" description="Helical" evidence="7">
    <location>
        <begin position="294"/>
        <end position="313"/>
    </location>
</feature>
<dbReference type="RefSeq" id="WP_209367672.1">
    <property type="nucleotide sequence ID" value="NZ_CP046956.1"/>
</dbReference>
<dbReference type="InterPro" id="IPR050171">
    <property type="entry name" value="MFS_Transporters"/>
</dbReference>
<dbReference type="SUPFAM" id="SSF103473">
    <property type="entry name" value="MFS general substrate transporter"/>
    <property type="match status" value="1"/>
</dbReference>
<feature type="transmembrane region" description="Helical" evidence="7">
    <location>
        <begin position="72"/>
        <end position="91"/>
    </location>
</feature>
<dbReference type="Pfam" id="PF07690">
    <property type="entry name" value="MFS_1"/>
    <property type="match status" value="1"/>
</dbReference>
<feature type="transmembrane region" description="Helical" evidence="7">
    <location>
        <begin position="203"/>
        <end position="224"/>
    </location>
</feature>
<keyword evidence="10" id="KW-1185">Reference proteome</keyword>
<feature type="domain" description="Major facilitator superfamily (MFS) profile" evidence="8">
    <location>
        <begin position="7"/>
        <end position="377"/>
    </location>
</feature>
<keyword evidence="4 7" id="KW-0812">Transmembrane</keyword>
<feature type="transmembrane region" description="Helical" evidence="7">
    <location>
        <begin position="244"/>
        <end position="261"/>
    </location>
</feature>